<dbReference type="InterPro" id="IPR008271">
    <property type="entry name" value="Ser/Thr_kinase_AS"/>
</dbReference>
<dbReference type="GO" id="GO:0005524">
    <property type="term" value="F:ATP binding"/>
    <property type="evidence" value="ECO:0007669"/>
    <property type="project" value="UniProtKB-UniRule"/>
</dbReference>
<evidence type="ECO:0000256" key="1">
    <source>
        <dbReference type="ARBA" id="ARBA00022679"/>
    </source>
</evidence>
<evidence type="ECO:0000256" key="6">
    <source>
        <dbReference type="SAM" id="Phobius"/>
    </source>
</evidence>
<feature type="domain" description="Protein kinase" evidence="7">
    <location>
        <begin position="84"/>
        <end position="382"/>
    </location>
</feature>
<dbReference type="EMBL" id="JACHHP010000001">
    <property type="protein sequence ID" value="MBB5207201.1"/>
    <property type="molecule type" value="Genomic_DNA"/>
</dbReference>
<evidence type="ECO:0000313" key="8">
    <source>
        <dbReference type="EMBL" id="MBB5207201.1"/>
    </source>
</evidence>
<dbReference type="Gene3D" id="3.30.200.20">
    <property type="entry name" value="Phosphorylase Kinase, domain 1"/>
    <property type="match status" value="1"/>
</dbReference>
<dbReference type="Gene3D" id="1.10.510.10">
    <property type="entry name" value="Transferase(Phosphotransferase) domain 1"/>
    <property type="match status" value="1"/>
</dbReference>
<dbReference type="GO" id="GO:0004674">
    <property type="term" value="F:protein serine/threonine kinase activity"/>
    <property type="evidence" value="ECO:0007669"/>
    <property type="project" value="UniProtKB-EC"/>
</dbReference>
<evidence type="ECO:0000313" key="9">
    <source>
        <dbReference type="Proteomes" id="UP000521199"/>
    </source>
</evidence>
<protein>
    <submittedName>
        <fullName evidence="8">Serine/threonine-protein kinase</fullName>
        <ecNumber evidence="8">2.7.11.1</ecNumber>
    </submittedName>
</protein>
<dbReference type="Pfam" id="PF13424">
    <property type="entry name" value="TPR_12"/>
    <property type="match status" value="1"/>
</dbReference>
<evidence type="ECO:0000256" key="2">
    <source>
        <dbReference type="ARBA" id="ARBA00022741"/>
    </source>
</evidence>
<evidence type="ECO:0000259" key="7">
    <source>
        <dbReference type="PROSITE" id="PS50011"/>
    </source>
</evidence>
<keyword evidence="6" id="KW-0812">Transmembrane</keyword>
<keyword evidence="1 8" id="KW-0808">Transferase</keyword>
<comment type="caution">
    <text evidence="8">The sequence shown here is derived from an EMBL/GenBank/DDBJ whole genome shotgun (WGS) entry which is preliminary data.</text>
</comment>
<dbReference type="SMART" id="SM00220">
    <property type="entry name" value="S_TKc"/>
    <property type="match status" value="1"/>
</dbReference>
<dbReference type="SUPFAM" id="SSF48452">
    <property type="entry name" value="TPR-like"/>
    <property type="match status" value="3"/>
</dbReference>
<dbReference type="CDD" id="cd14014">
    <property type="entry name" value="STKc_PknB_like"/>
    <property type="match status" value="1"/>
</dbReference>
<accession>A0A7W8FYJ9</accession>
<dbReference type="InterPro" id="IPR011009">
    <property type="entry name" value="Kinase-like_dom_sf"/>
</dbReference>
<dbReference type="SUPFAM" id="SSF56112">
    <property type="entry name" value="Protein kinase-like (PK-like)"/>
    <property type="match status" value="1"/>
</dbReference>
<dbReference type="Gene3D" id="1.25.40.10">
    <property type="entry name" value="Tetratricopeptide repeat domain"/>
    <property type="match status" value="2"/>
</dbReference>
<organism evidence="8 9">
    <name type="scientific">Chiayiivirga flava</name>
    <dbReference type="NCBI Taxonomy" id="659595"/>
    <lineage>
        <taxon>Bacteria</taxon>
        <taxon>Pseudomonadati</taxon>
        <taxon>Pseudomonadota</taxon>
        <taxon>Gammaproteobacteria</taxon>
        <taxon>Lysobacterales</taxon>
        <taxon>Lysobacteraceae</taxon>
        <taxon>Chiayiivirga</taxon>
    </lineage>
</organism>
<proteinExistence type="predicted"/>
<keyword evidence="3 8" id="KW-0418">Kinase</keyword>
<dbReference type="InterPro" id="IPR019734">
    <property type="entry name" value="TPR_rpt"/>
</dbReference>
<feature type="binding site" evidence="5">
    <location>
        <position position="115"/>
    </location>
    <ligand>
        <name>ATP</name>
        <dbReference type="ChEBI" id="CHEBI:30616"/>
    </ligand>
</feature>
<sequence length="915" mass="99054">MDRERWQRTRELFEHALDLPETERDAWLRRECDDITLRDDVRAMLVADARTGTPTSLPERVPDLIADYAQRAAEARLGRRYGAWRVERVLGEGGMGTVYLAERIEGGFAQRAALKVVRTGFAQADVLARLAAERQILAGLEHPNIARLLDGGADASGDPYLALEYVEGVDLRAHCDSHRLGLDARLALFLTVCDAVAYAHGRLVVHRDLKPSNILVSEDGSVKLLDFGVAKLIEPGIASESTVARLRLFTPEYAAPEQIAGGVTTTAVDIYSLGVLLFELLTGHRPYRNTARSVAGIEHAVLHDPPLRPSTRVVERSAAQTGDADDIARLRGLTPASLRRSLRGDLDAIVLKALRKHPDERYASVRLLADDVRAHLARRPVLARRGSTRYRMGRFVQRHALAVGFASLAVCALIAGLGAALWQARAARVEAATSREALAFMQDLFELADPEAARGRDVTARELLEQGSRRIRSALVDQPEARAALLRTMGSAHHGLGLDDQALPLLNEALALARAGDDADALHEALLARAAALQRLGRFQDVLDDLTPPRAALAAGGDSRSLRAAAYDYHLGRAAQALGQHERAEAHYVASLAVRERRLGLADAQTQDVAGALVSLYELHRRHDEALALAQRAYDAFPLPGALDDAVRARAVAALAMVRSNVGPLSDAEALRREALAIYRTVYGDEHTITVGAVNDLASVLFAQRRYAEVAPMFEQVLAARRRIHDANHPTLANAANNVAYARLMLGDAAGALPLAQEALRIREAAFGHVHTGTVQSVMAVASVQLALGELDAAESGYRDAIDIYRQLHGEGNAQSVTPYNGLARVHLARGVPPHCDDSAAAMRLSATNRGDDKDARTIYTGLLHAACLARRGDRRAAQSLPEALRNYRAAVRADDPYLEILDAIVAATPGAARG</sequence>
<dbReference type="InterPro" id="IPR011990">
    <property type="entry name" value="TPR-like_helical_dom_sf"/>
</dbReference>
<dbReference type="PANTHER" id="PTHR43289">
    <property type="entry name" value="MITOGEN-ACTIVATED PROTEIN KINASE KINASE KINASE 20-RELATED"/>
    <property type="match status" value="1"/>
</dbReference>
<dbReference type="PROSITE" id="PS00107">
    <property type="entry name" value="PROTEIN_KINASE_ATP"/>
    <property type="match status" value="1"/>
</dbReference>
<keyword evidence="2 5" id="KW-0547">Nucleotide-binding</keyword>
<dbReference type="RefSeq" id="WP_183959721.1">
    <property type="nucleotide sequence ID" value="NZ_JACHHP010000001.1"/>
</dbReference>
<dbReference type="EC" id="2.7.11.1" evidence="8"/>
<reference evidence="8 9" key="1">
    <citation type="submission" date="2020-08" db="EMBL/GenBank/DDBJ databases">
        <title>Genomic Encyclopedia of Type Strains, Phase IV (KMG-IV): sequencing the most valuable type-strain genomes for metagenomic binning, comparative biology and taxonomic classification.</title>
        <authorList>
            <person name="Goeker M."/>
        </authorList>
    </citation>
    <scope>NUCLEOTIDE SEQUENCE [LARGE SCALE GENOMIC DNA]</scope>
    <source>
        <strain evidence="8 9">DSM 24163</strain>
    </source>
</reference>
<dbReference type="PROSITE" id="PS50011">
    <property type="entry name" value="PROTEIN_KINASE_DOM"/>
    <property type="match status" value="1"/>
</dbReference>
<dbReference type="PANTHER" id="PTHR43289:SF34">
    <property type="entry name" value="SERINE_THREONINE-PROTEIN KINASE YBDM-RELATED"/>
    <property type="match status" value="1"/>
</dbReference>
<evidence type="ECO:0000256" key="3">
    <source>
        <dbReference type="ARBA" id="ARBA00022777"/>
    </source>
</evidence>
<gene>
    <name evidence="8" type="ORF">HNQ52_000717</name>
</gene>
<dbReference type="InterPro" id="IPR000719">
    <property type="entry name" value="Prot_kinase_dom"/>
</dbReference>
<keyword evidence="6" id="KW-0472">Membrane</keyword>
<dbReference type="Proteomes" id="UP000521199">
    <property type="component" value="Unassembled WGS sequence"/>
</dbReference>
<keyword evidence="4 5" id="KW-0067">ATP-binding</keyword>
<dbReference type="Pfam" id="PF00069">
    <property type="entry name" value="Pkinase"/>
    <property type="match status" value="1"/>
</dbReference>
<keyword evidence="6" id="KW-1133">Transmembrane helix</keyword>
<keyword evidence="9" id="KW-1185">Reference proteome</keyword>
<dbReference type="PROSITE" id="PS00108">
    <property type="entry name" value="PROTEIN_KINASE_ST"/>
    <property type="match status" value="1"/>
</dbReference>
<evidence type="ECO:0000256" key="5">
    <source>
        <dbReference type="PROSITE-ProRule" id="PRU10141"/>
    </source>
</evidence>
<evidence type="ECO:0000256" key="4">
    <source>
        <dbReference type="ARBA" id="ARBA00022840"/>
    </source>
</evidence>
<dbReference type="AlphaFoldDB" id="A0A7W8FYJ9"/>
<dbReference type="Pfam" id="PF13374">
    <property type="entry name" value="TPR_10"/>
    <property type="match status" value="1"/>
</dbReference>
<feature type="transmembrane region" description="Helical" evidence="6">
    <location>
        <begin position="399"/>
        <end position="422"/>
    </location>
</feature>
<dbReference type="InterPro" id="IPR017441">
    <property type="entry name" value="Protein_kinase_ATP_BS"/>
</dbReference>
<name>A0A7W8FYJ9_9GAMM</name>
<dbReference type="SMART" id="SM00028">
    <property type="entry name" value="TPR"/>
    <property type="match status" value="5"/>
</dbReference>